<gene>
    <name evidence="9" type="ORF">STEHIDRAFT_88310</name>
</gene>
<evidence type="ECO:0000256" key="3">
    <source>
        <dbReference type="ARBA" id="ARBA00013194"/>
    </source>
</evidence>
<dbReference type="PANTHER" id="PTHR43811:SF19">
    <property type="entry name" value="39 KDA FK506-BINDING NUCLEAR PROTEIN"/>
    <property type="match status" value="1"/>
</dbReference>
<dbReference type="GO" id="GO:0005730">
    <property type="term" value="C:nucleolus"/>
    <property type="evidence" value="ECO:0007669"/>
    <property type="project" value="TreeGrafter"/>
</dbReference>
<dbReference type="Gene3D" id="3.10.50.40">
    <property type="match status" value="1"/>
</dbReference>
<dbReference type="InterPro" id="IPR046357">
    <property type="entry name" value="PPIase_dom_sf"/>
</dbReference>
<feature type="region of interest" description="Disordered" evidence="7">
    <location>
        <begin position="118"/>
        <end position="243"/>
    </location>
</feature>
<dbReference type="PROSITE" id="PS50059">
    <property type="entry name" value="FKBP_PPIASE"/>
    <property type="match status" value="1"/>
</dbReference>
<dbReference type="Pfam" id="PF17800">
    <property type="entry name" value="NPL"/>
    <property type="match status" value="1"/>
</dbReference>
<dbReference type="EC" id="5.2.1.8" evidence="3 6"/>
<evidence type="ECO:0000256" key="7">
    <source>
        <dbReference type="SAM" id="MobiDB-lite"/>
    </source>
</evidence>
<sequence>MTVSLALWSVCVQPGEDGVAAVSPPADIRVTNIALSDQLADETGRTTVKLNYIVPNAEDSEDEEEDEDEEDENPPRMETTVLCSLTPGKIEQATVDVVLTQDDEFLIEVVGKNSVYLSGNYIDQTPDDVPYNDDSEPESDEEDFDLSMDPEEMDGISDDADRFEEIQEESAPVASKKRTREADAETPEKLTKAQKKKLKAESGAAVPSGSDAKVDAAKTNGDAVKDKKDKKEKEKEKKPETRTLESGIQITDVTVGKGPQAKKGNTVNMRYIGKLANGKVFDSNTKGAPFSFTLGRGEVIKGWDIGVAGMQAGGERKLVVPPKLGYGAKKSGPIPPNSTLTFEVKMVDIK</sequence>
<evidence type="ECO:0000256" key="1">
    <source>
        <dbReference type="ARBA" id="ARBA00000971"/>
    </source>
</evidence>
<dbReference type="GO" id="GO:0000785">
    <property type="term" value="C:chromatin"/>
    <property type="evidence" value="ECO:0007669"/>
    <property type="project" value="TreeGrafter"/>
</dbReference>
<evidence type="ECO:0000313" key="10">
    <source>
        <dbReference type="Proteomes" id="UP000053927"/>
    </source>
</evidence>
<keyword evidence="10" id="KW-1185">Reference proteome</keyword>
<keyword evidence="4 6" id="KW-0697">Rotamase</keyword>
<name>R7RWI8_STEHR</name>
<feature type="compositionally biased region" description="Acidic residues" evidence="7">
    <location>
        <begin position="130"/>
        <end position="158"/>
    </location>
</feature>
<accession>R7RWI8</accession>
<dbReference type="OMA" id="TLVKIHY"/>
<dbReference type="Gene3D" id="2.60.120.340">
    <property type="entry name" value="Nucleoplasmin core domain"/>
    <property type="match status" value="1"/>
</dbReference>
<evidence type="ECO:0000313" key="9">
    <source>
        <dbReference type="EMBL" id="EIM79165.1"/>
    </source>
</evidence>
<dbReference type="GeneID" id="18807554"/>
<dbReference type="RefSeq" id="XP_007311728.1">
    <property type="nucleotide sequence ID" value="XM_007311666.1"/>
</dbReference>
<dbReference type="eggNOG" id="KOG0552">
    <property type="taxonomic scope" value="Eukaryota"/>
</dbReference>
<evidence type="ECO:0000256" key="5">
    <source>
        <dbReference type="ARBA" id="ARBA00023235"/>
    </source>
</evidence>
<dbReference type="InterPro" id="IPR001179">
    <property type="entry name" value="PPIase_FKBP_dom"/>
</dbReference>
<protein>
    <recommendedName>
        <fullName evidence="3 6">peptidylprolyl isomerase</fullName>
        <ecNumber evidence="3 6">5.2.1.8</ecNumber>
    </recommendedName>
</protein>
<feature type="compositionally biased region" description="Acidic residues" evidence="7">
    <location>
        <begin position="58"/>
        <end position="72"/>
    </location>
</feature>
<evidence type="ECO:0000256" key="4">
    <source>
        <dbReference type="ARBA" id="ARBA00023110"/>
    </source>
</evidence>
<feature type="region of interest" description="Disordered" evidence="7">
    <location>
        <begin position="54"/>
        <end position="78"/>
    </location>
</feature>
<feature type="compositionally biased region" description="Basic and acidic residues" evidence="7">
    <location>
        <begin position="180"/>
        <end position="191"/>
    </location>
</feature>
<evidence type="ECO:0000259" key="8">
    <source>
        <dbReference type="PROSITE" id="PS50059"/>
    </source>
</evidence>
<dbReference type="InterPro" id="IPR023566">
    <property type="entry name" value="PPIase_Fpr3/Fpr4-like"/>
</dbReference>
<dbReference type="FunFam" id="3.10.50.40:FF:000006">
    <property type="entry name" value="Peptidyl-prolyl cis-trans isomerase"/>
    <property type="match status" value="1"/>
</dbReference>
<dbReference type="Pfam" id="PF00254">
    <property type="entry name" value="FKBP_C"/>
    <property type="match status" value="1"/>
</dbReference>
<evidence type="ECO:0000256" key="2">
    <source>
        <dbReference type="ARBA" id="ARBA00007838"/>
    </source>
</evidence>
<dbReference type="KEGG" id="shs:STEHIDRAFT_88310"/>
<proteinExistence type="inferred from homology"/>
<comment type="similarity">
    <text evidence="2">Belongs to the FKBP-type PPIase family. FKBP3/4 subfamily.</text>
</comment>
<dbReference type="Proteomes" id="UP000053927">
    <property type="component" value="Unassembled WGS sequence"/>
</dbReference>
<reference evidence="10" key="1">
    <citation type="journal article" date="2012" name="Science">
        <title>The Paleozoic origin of enzymatic lignin decomposition reconstructed from 31 fungal genomes.</title>
        <authorList>
            <person name="Floudas D."/>
            <person name="Binder M."/>
            <person name="Riley R."/>
            <person name="Barry K."/>
            <person name="Blanchette R.A."/>
            <person name="Henrissat B."/>
            <person name="Martinez A.T."/>
            <person name="Otillar R."/>
            <person name="Spatafora J.W."/>
            <person name="Yadav J.S."/>
            <person name="Aerts A."/>
            <person name="Benoit I."/>
            <person name="Boyd A."/>
            <person name="Carlson A."/>
            <person name="Copeland A."/>
            <person name="Coutinho P.M."/>
            <person name="de Vries R.P."/>
            <person name="Ferreira P."/>
            <person name="Findley K."/>
            <person name="Foster B."/>
            <person name="Gaskell J."/>
            <person name="Glotzer D."/>
            <person name="Gorecki P."/>
            <person name="Heitman J."/>
            <person name="Hesse C."/>
            <person name="Hori C."/>
            <person name="Igarashi K."/>
            <person name="Jurgens J.A."/>
            <person name="Kallen N."/>
            <person name="Kersten P."/>
            <person name="Kohler A."/>
            <person name="Kuees U."/>
            <person name="Kumar T.K.A."/>
            <person name="Kuo A."/>
            <person name="LaButti K."/>
            <person name="Larrondo L.F."/>
            <person name="Lindquist E."/>
            <person name="Ling A."/>
            <person name="Lombard V."/>
            <person name="Lucas S."/>
            <person name="Lundell T."/>
            <person name="Martin R."/>
            <person name="McLaughlin D.J."/>
            <person name="Morgenstern I."/>
            <person name="Morin E."/>
            <person name="Murat C."/>
            <person name="Nagy L.G."/>
            <person name="Nolan M."/>
            <person name="Ohm R.A."/>
            <person name="Patyshakuliyeva A."/>
            <person name="Rokas A."/>
            <person name="Ruiz-Duenas F.J."/>
            <person name="Sabat G."/>
            <person name="Salamov A."/>
            <person name="Samejima M."/>
            <person name="Schmutz J."/>
            <person name="Slot J.C."/>
            <person name="St John F."/>
            <person name="Stenlid J."/>
            <person name="Sun H."/>
            <person name="Sun S."/>
            <person name="Syed K."/>
            <person name="Tsang A."/>
            <person name="Wiebenga A."/>
            <person name="Young D."/>
            <person name="Pisabarro A."/>
            <person name="Eastwood D.C."/>
            <person name="Martin F."/>
            <person name="Cullen D."/>
            <person name="Grigoriev I.V."/>
            <person name="Hibbett D.S."/>
        </authorList>
    </citation>
    <scope>NUCLEOTIDE SEQUENCE [LARGE SCALE GENOMIC DNA]</scope>
    <source>
        <strain evidence="10">FP-91666</strain>
    </source>
</reference>
<dbReference type="SUPFAM" id="SSF54534">
    <property type="entry name" value="FKBP-like"/>
    <property type="match status" value="1"/>
</dbReference>
<dbReference type="OrthoDB" id="77911at2759"/>
<dbReference type="PANTHER" id="PTHR43811">
    <property type="entry name" value="FKBP-TYPE PEPTIDYL-PROLYL CIS-TRANS ISOMERASE FKPA"/>
    <property type="match status" value="1"/>
</dbReference>
<feature type="compositionally biased region" description="Basic and acidic residues" evidence="7">
    <location>
        <begin position="223"/>
        <end position="243"/>
    </location>
</feature>
<dbReference type="PIRSF" id="PIRSF001473">
    <property type="entry name" value="FK506-bp_FPR3"/>
    <property type="match status" value="1"/>
</dbReference>
<feature type="domain" description="PPIase FKBP-type" evidence="8">
    <location>
        <begin position="264"/>
        <end position="350"/>
    </location>
</feature>
<dbReference type="AlphaFoldDB" id="R7RWI8"/>
<organism evidence="9 10">
    <name type="scientific">Stereum hirsutum (strain FP-91666)</name>
    <name type="common">White-rot fungus</name>
    <dbReference type="NCBI Taxonomy" id="721885"/>
    <lineage>
        <taxon>Eukaryota</taxon>
        <taxon>Fungi</taxon>
        <taxon>Dikarya</taxon>
        <taxon>Basidiomycota</taxon>
        <taxon>Agaricomycotina</taxon>
        <taxon>Agaricomycetes</taxon>
        <taxon>Russulales</taxon>
        <taxon>Stereaceae</taxon>
        <taxon>Stereum</taxon>
    </lineage>
</organism>
<dbReference type="EMBL" id="JH687408">
    <property type="protein sequence ID" value="EIM79165.1"/>
    <property type="molecule type" value="Genomic_DNA"/>
</dbReference>
<comment type="catalytic activity">
    <reaction evidence="1 6">
        <text>[protein]-peptidylproline (omega=180) = [protein]-peptidylproline (omega=0)</text>
        <dbReference type="Rhea" id="RHEA:16237"/>
        <dbReference type="Rhea" id="RHEA-COMP:10747"/>
        <dbReference type="Rhea" id="RHEA-COMP:10748"/>
        <dbReference type="ChEBI" id="CHEBI:83833"/>
        <dbReference type="ChEBI" id="CHEBI:83834"/>
        <dbReference type="EC" id="5.2.1.8"/>
    </reaction>
</comment>
<dbReference type="InterPro" id="IPR041232">
    <property type="entry name" value="NPL"/>
</dbReference>
<keyword evidence="5 6" id="KW-0413">Isomerase</keyword>
<evidence type="ECO:0000256" key="6">
    <source>
        <dbReference type="PROSITE-ProRule" id="PRU00277"/>
    </source>
</evidence>
<dbReference type="GO" id="GO:0003755">
    <property type="term" value="F:peptidyl-prolyl cis-trans isomerase activity"/>
    <property type="evidence" value="ECO:0007669"/>
    <property type="project" value="UniProtKB-KW"/>
</dbReference>